<proteinExistence type="predicted"/>
<dbReference type="Proteomes" id="UP000054359">
    <property type="component" value="Unassembled WGS sequence"/>
</dbReference>
<dbReference type="AlphaFoldDB" id="A0A087U388"/>
<feature type="non-terminal residue" evidence="2">
    <location>
        <position position="57"/>
    </location>
</feature>
<evidence type="ECO:0000313" key="2">
    <source>
        <dbReference type="EMBL" id="KFM71827.1"/>
    </source>
</evidence>
<organism evidence="2 3">
    <name type="scientific">Stegodyphus mimosarum</name>
    <name type="common">African social velvet spider</name>
    <dbReference type="NCBI Taxonomy" id="407821"/>
    <lineage>
        <taxon>Eukaryota</taxon>
        <taxon>Metazoa</taxon>
        <taxon>Ecdysozoa</taxon>
        <taxon>Arthropoda</taxon>
        <taxon>Chelicerata</taxon>
        <taxon>Arachnida</taxon>
        <taxon>Araneae</taxon>
        <taxon>Araneomorphae</taxon>
        <taxon>Entelegynae</taxon>
        <taxon>Eresoidea</taxon>
        <taxon>Eresidae</taxon>
        <taxon>Stegodyphus</taxon>
    </lineage>
</organism>
<evidence type="ECO:0000256" key="1">
    <source>
        <dbReference type="SAM" id="Phobius"/>
    </source>
</evidence>
<keyword evidence="1" id="KW-0812">Transmembrane</keyword>
<evidence type="ECO:0000313" key="3">
    <source>
        <dbReference type="Proteomes" id="UP000054359"/>
    </source>
</evidence>
<dbReference type="EMBL" id="KK117943">
    <property type="protein sequence ID" value="KFM71827.1"/>
    <property type="molecule type" value="Genomic_DNA"/>
</dbReference>
<keyword evidence="1" id="KW-0472">Membrane</keyword>
<gene>
    <name evidence="2" type="ORF">X975_01823</name>
</gene>
<reference evidence="2 3" key="1">
    <citation type="submission" date="2013-11" db="EMBL/GenBank/DDBJ databases">
        <title>Genome sequencing of Stegodyphus mimosarum.</title>
        <authorList>
            <person name="Bechsgaard J."/>
        </authorList>
    </citation>
    <scope>NUCLEOTIDE SEQUENCE [LARGE SCALE GENOMIC DNA]</scope>
</reference>
<accession>A0A087U388</accession>
<keyword evidence="1" id="KW-1133">Transmembrane helix</keyword>
<protein>
    <submittedName>
        <fullName evidence="2">Uncharacterized protein</fullName>
    </submittedName>
</protein>
<sequence length="57" mass="6463">MCMCKGEGAEFLLIWLGFIITTLFFIGIVVLRASKRKILTLGFTVQTSQNQRIDPEN</sequence>
<name>A0A087U388_STEMI</name>
<keyword evidence="3" id="KW-1185">Reference proteome</keyword>
<feature type="transmembrane region" description="Helical" evidence="1">
    <location>
        <begin position="12"/>
        <end position="31"/>
    </location>
</feature>